<evidence type="ECO:0008006" key="3">
    <source>
        <dbReference type="Google" id="ProtNLM"/>
    </source>
</evidence>
<sequence length="338" mass="37004">MAASARRGPLHAVVTGVRSLTHLVHVASYLRHELAQRTGEVTVAHVGGGTFLGRASVTEDDVRRLLPQDDRLHLSFPEGPDRWQLPEGQDAVYVAVGAPGLKPWAQLRRAHPRRRVPVVVTDEGLGTYGDWRTRRDAWARQGVPEPWRSVRTAAVTAGTRTLTSRRWPLYVAQQGRWAVVDDVAAEFRRHTAQVTPTSDRRRVVLATQPWVDLGLLDEASYLAHIDQVLTGVDRAGGRLVVRPHPAEPPERYAGLNVLPGHGPAELDPDVVRAAAVVGGSSTAVLNLAAVHGLQAVRLTPPRLEHLDRELGEQQRTLLEALAGPVVAAEHLHQHLRLA</sequence>
<dbReference type="STRING" id="1631356.VV01_12300"/>
<dbReference type="EMBL" id="LAIR01000002">
    <property type="protein sequence ID" value="KNX37753.1"/>
    <property type="molecule type" value="Genomic_DNA"/>
</dbReference>
<dbReference type="RefSeq" id="WP_050670142.1">
    <property type="nucleotide sequence ID" value="NZ_LAIR01000002.1"/>
</dbReference>
<evidence type="ECO:0000313" key="2">
    <source>
        <dbReference type="Proteomes" id="UP000037397"/>
    </source>
</evidence>
<gene>
    <name evidence="1" type="ORF">VV01_12300</name>
</gene>
<dbReference type="OrthoDB" id="3721973at2"/>
<name>A0A0L6CJQ6_9MICO</name>
<comment type="caution">
    <text evidence="1">The sequence shown here is derived from an EMBL/GenBank/DDBJ whole genome shotgun (WGS) entry which is preliminary data.</text>
</comment>
<evidence type="ECO:0000313" key="1">
    <source>
        <dbReference type="EMBL" id="KNX37753.1"/>
    </source>
</evidence>
<accession>A0A0L6CJQ6</accession>
<proteinExistence type="predicted"/>
<protein>
    <recommendedName>
        <fullName evidence="3">Polysaccharide pyruvyl transferase domain-containing protein</fullName>
    </recommendedName>
</protein>
<dbReference type="Proteomes" id="UP000037397">
    <property type="component" value="Unassembled WGS sequence"/>
</dbReference>
<keyword evidence="2" id="KW-1185">Reference proteome</keyword>
<organism evidence="1 2">
    <name type="scientific">Luteipulveratus halotolerans</name>
    <dbReference type="NCBI Taxonomy" id="1631356"/>
    <lineage>
        <taxon>Bacteria</taxon>
        <taxon>Bacillati</taxon>
        <taxon>Actinomycetota</taxon>
        <taxon>Actinomycetes</taxon>
        <taxon>Micrococcales</taxon>
        <taxon>Dermacoccaceae</taxon>
        <taxon>Luteipulveratus</taxon>
    </lineage>
</organism>
<reference evidence="2" key="1">
    <citation type="submission" date="2015-03" db="EMBL/GenBank/DDBJ databases">
        <title>Luteipulveratus halotolerans sp. nov., a novel actinobacterium (Dermacoccaceae) from Sarawak, Malaysia.</title>
        <authorList>
            <person name="Juboi H."/>
            <person name="Basik A."/>
            <person name="Shamsul S.S."/>
            <person name="Arnold P."/>
            <person name="Schmitt E.K."/>
            <person name="Sanglier J.-J."/>
            <person name="Yeo T."/>
        </authorList>
    </citation>
    <scope>NUCLEOTIDE SEQUENCE [LARGE SCALE GENOMIC DNA]</scope>
    <source>
        <strain evidence="2">C296001</strain>
    </source>
</reference>
<dbReference type="AlphaFoldDB" id="A0A0L6CJQ6"/>